<dbReference type="Proteomes" id="UP000093000">
    <property type="component" value="Unassembled WGS sequence"/>
</dbReference>
<gene>
    <name evidence="1" type="ORF">A0J61_10091</name>
</gene>
<dbReference type="EMBL" id="LUGH01001028">
    <property type="protein sequence ID" value="OBZ81862.1"/>
    <property type="molecule type" value="Genomic_DNA"/>
</dbReference>
<organism evidence="1 2">
    <name type="scientific">Choanephora cucurbitarum</name>
    <dbReference type="NCBI Taxonomy" id="101091"/>
    <lineage>
        <taxon>Eukaryota</taxon>
        <taxon>Fungi</taxon>
        <taxon>Fungi incertae sedis</taxon>
        <taxon>Mucoromycota</taxon>
        <taxon>Mucoromycotina</taxon>
        <taxon>Mucoromycetes</taxon>
        <taxon>Mucorales</taxon>
        <taxon>Mucorineae</taxon>
        <taxon>Choanephoraceae</taxon>
        <taxon>Choanephoroideae</taxon>
        <taxon>Choanephora</taxon>
    </lineage>
</organism>
<accession>A0A1C7MYI7</accession>
<proteinExistence type="predicted"/>
<dbReference type="OrthoDB" id="2264767at2759"/>
<dbReference type="AlphaFoldDB" id="A0A1C7MYI7"/>
<evidence type="ECO:0000313" key="2">
    <source>
        <dbReference type="Proteomes" id="UP000093000"/>
    </source>
</evidence>
<keyword evidence="2" id="KW-1185">Reference proteome</keyword>
<sequence length="141" mass="15755">MEMHSIQALSQQQQSNVMKRKLASLDASELELSVNKRIDLSNKEFSDKSICAAQFPTSTHSYQISAAARANLGNTIVHTPIEELSEDATMIEDALTDEEESLNTPSYQPIELSTEDEGDIENGGCIGQLERGWNQLFREMY</sequence>
<name>A0A1C7MYI7_9FUNG</name>
<dbReference type="InParanoid" id="A0A1C7MYI7"/>
<reference evidence="1 2" key="1">
    <citation type="submission" date="2016-03" db="EMBL/GenBank/DDBJ databases">
        <title>Choanephora cucurbitarum.</title>
        <authorList>
            <person name="Min B."/>
            <person name="Park H."/>
            <person name="Park J.-H."/>
            <person name="Shin H.-D."/>
            <person name="Choi I.-G."/>
        </authorList>
    </citation>
    <scope>NUCLEOTIDE SEQUENCE [LARGE SCALE GENOMIC DNA]</scope>
    <source>
        <strain evidence="1 2">KUS-F28377</strain>
    </source>
</reference>
<evidence type="ECO:0000313" key="1">
    <source>
        <dbReference type="EMBL" id="OBZ81862.1"/>
    </source>
</evidence>
<protein>
    <submittedName>
        <fullName evidence="1">Uncharacterized protein</fullName>
    </submittedName>
</protein>
<comment type="caution">
    <text evidence="1">The sequence shown here is derived from an EMBL/GenBank/DDBJ whole genome shotgun (WGS) entry which is preliminary data.</text>
</comment>